<evidence type="ECO:0000256" key="1">
    <source>
        <dbReference type="ARBA" id="ARBA00009013"/>
    </source>
</evidence>
<dbReference type="EMBL" id="CP047045">
    <property type="protein sequence ID" value="QGZ95877.1"/>
    <property type="molecule type" value="Genomic_DNA"/>
</dbReference>
<protein>
    <recommendedName>
        <fullName evidence="2">Anti-sigma factor antagonist</fullName>
    </recommendedName>
</protein>
<dbReference type="Pfam" id="PF01740">
    <property type="entry name" value="STAS"/>
    <property type="match status" value="1"/>
</dbReference>
<dbReference type="KEGG" id="tsv:DSM104635_02730"/>
<evidence type="ECO:0000313" key="5">
    <source>
        <dbReference type="Proteomes" id="UP000431269"/>
    </source>
</evidence>
<feature type="domain" description="STAS" evidence="3">
    <location>
        <begin position="10"/>
        <end position="110"/>
    </location>
</feature>
<keyword evidence="5" id="KW-1185">Reference proteome</keyword>
<name>A0A6I6MSW9_9CAUL</name>
<dbReference type="InterPro" id="IPR036513">
    <property type="entry name" value="STAS_dom_sf"/>
</dbReference>
<organism evidence="4 5">
    <name type="scientific">Terricaulis silvestris</name>
    <dbReference type="NCBI Taxonomy" id="2686094"/>
    <lineage>
        <taxon>Bacteria</taxon>
        <taxon>Pseudomonadati</taxon>
        <taxon>Pseudomonadota</taxon>
        <taxon>Alphaproteobacteria</taxon>
        <taxon>Caulobacterales</taxon>
        <taxon>Caulobacteraceae</taxon>
        <taxon>Terricaulis</taxon>
    </lineage>
</organism>
<sequence>MNLEVEDLADGVTAARLNGRMDIEGAQAVDMKFNVLSGTKKKLVIDMSGVTFIASMGLRTLMMCARSMASKGAKMAIAGAQPNVMKVLETSGMSQIVPVTASVDDAIAAVAG</sequence>
<dbReference type="CDD" id="cd07043">
    <property type="entry name" value="STAS_anti-anti-sigma_factors"/>
    <property type="match status" value="1"/>
</dbReference>
<proteinExistence type="inferred from homology"/>
<evidence type="ECO:0000313" key="4">
    <source>
        <dbReference type="EMBL" id="QGZ95877.1"/>
    </source>
</evidence>
<dbReference type="NCBIfam" id="TIGR00377">
    <property type="entry name" value="ant_ant_sig"/>
    <property type="match status" value="1"/>
</dbReference>
<dbReference type="Proteomes" id="UP000431269">
    <property type="component" value="Chromosome"/>
</dbReference>
<dbReference type="PANTHER" id="PTHR33495:SF2">
    <property type="entry name" value="ANTI-SIGMA FACTOR ANTAGONIST TM_1081-RELATED"/>
    <property type="match status" value="1"/>
</dbReference>
<dbReference type="GO" id="GO:0043856">
    <property type="term" value="F:anti-sigma factor antagonist activity"/>
    <property type="evidence" value="ECO:0007669"/>
    <property type="project" value="InterPro"/>
</dbReference>
<reference evidence="5" key="1">
    <citation type="submission" date="2019-12" db="EMBL/GenBank/DDBJ databases">
        <title>Complete genome of Terracaulis silvestris 0127_4.</title>
        <authorList>
            <person name="Vieira S."/>
            <person name="Riedel T."/>
            <person name="Sproer C."/>
            <person name="Pascual J."/>
            <person name="Boedeker C."/>
            <person name="Overmann J."/>
        </authorList>
    </citation>
    <scope>NUCLEOTIDE SEQUENCE [LARGE SCALE GENOMIC DNA]</scope>
    <source>
        <strain evidence="5">0127_4</strain>
    </source>
</reference>
<dbReference type="InterPro" id="IPR002645">
    <property type="entry name" value="STAS_dom"/>
</dbReference>
<dbReference type="SUPFAM" id="SSF52091">
    <property type="entry name" value="SpoIIaa-like"/>
    <property type="match status" value="1"/>
</dbReference>
<dbReference type="PROSITE" id="PS50801">
    <property type="entry name" value="STAS"/>
    <property type="match status" value="1"/>
</dbReference>
<accession>A0A6I6MSW9</accession>
<dbReference type="PANTHER" id="PTHR33495">
    <property type="entry name" value="ANTI-SIGMA FACTOR ANTAGONIST TM_1081-RELATED-RELATED"/>
    <property type="match status" value="1"/>
</dbReference>
<dbReference type="AlphaFoldDB" id="A0A6I6MSW9"/>
<evidence type="ECO:0000256" key="2">
    <source>
        <dbReference type="RuleBase" id="RU003749"/>
    </source>
</evidence>
<comment type="similarity">
    <text evidence="1 2">Belongs to the anti-sigma-factor antagonist family.</text>
</comment>
<evidence type="ECO:0000259" key="3">
    <source>
        <dbReference type="PROSITE" id="PS50801"/>
    </source>
</evidence>
<gene>
    <name evidence="4" type="primary">rsbV</name>
    <name evidence="4" type="ORF">DSM104635_02730</name>
</gene>
<dbReference type="InterPro" id="IPR003658">
    <property type="entry name" value="Anti-sigma_ant"/>
</dbReference>
<dbReference type="RefSeq" id="WP_158766702.1">
    <property type="nucleotide sequence ID" value="NZ_CP047045.1"/>
</dbReference>
<dbReference type="Gene3D" id="3.30.750.24">
    <property type="entry name" value="STAS domain"/>
    <property type="match status" value="1"/>
</dbReference>